<feature type="compositionally biased region" description="Gly residues" evidence="3">
    <location>
        <begin position="413"/>
        <end position="427"/>
    </location>
</feature>
<sequence>MCVNNKAQIRYTFANKIAQKAYRLQKKEESEKGTSATSMMKFVNSDTTTMSLRHGEQYENCSELLIETDMTSLEELDPAILSCGLPAIVLNEEDLTTTMGTPTATQNPLPSSLMASCSFGVATVTAANVIRYTVAHLLALRKSPFSHRRPAAIDDPRTALFPIWSRTGFNHHQDRVRRVSGSDEDLLLGGGSGAYGRKPNDRQRDNGFNPPRFRRNHEFSNRNHHVIVKSYNASDPCGGGQSGAMRLQDTIIEEEPEWVVAGPTSRLDTIELRGFDEDMSRTVAESMKTSPPCGKQRGVFFDELLHYEHVHPKHGNKHDLSGGAGDGESVSTSNNGSPPPARSTPTKGGPDMNNNSTGHGRKLSGMATGSSSSVSGGVNVTNFEELMKFDSILGDSGESTSSRFNKYYHRGTGGGAASSGSGTGGGHHYQHHYSQQQQQQQHQQHHVRFALDRNTHHYNNTQQHRQAGSGRLSASALQHPPAGVEPFFPGTSGSASASSSPSPGDAKSFQRLLEMLAAQNQRNYQQHQQHYLLQLLQNCQETETLRQMLLKKCSLENATAAASANFAGGQQNQRIPTQAELQQHTQSIMKQALLRKKIAEQSRYLLEQQQQIGQEPIPAVQQLIQSICPNVQRSLSALAGNGSTPHVGTDGRNEPGSVGGSLFAGGNRVQMRPLNRRY</sequence>
<dbReference type="GO" id="GO:0017148">
    <property type="term" value="P:negative regulation of translation"/>
    <property type="evidence" value="ECO:0007669"/>
    <property type="project" value="TreeGrafter"/>
</dbReference>
<reference evidence="4" key="1">
    <citation type="submission" date="2020-05" db="UniProtKB">
        <authorList>
            <consortium name="EnsemblMetazoa"/>
        </authorList>
    </citation>
    <scope>IDENTIFICATION</scope>
    <source>
        <strain evidence="4">FUMOZ</strain>
    </source>
</reference>
<accession>A0A182R425</accession>
<feature type="region of interest" description="Disordered" evidence="3">
    <location>
        <begin position="461"/>
        <end position="506"/>
    </location>
</feature>
<dbReference type="PANTHER" id="PTHR12269:SF1">
    <property type="entry name" value="EUKARYOTIC TRANSLATION INITIATION FACTOR 4E TRANSPORTER"/>
    <property type="match status" value="1"/>
</dbReference>
<dbReference type="GO" id="GO:0003729">
    <property type="term" value="F:mRNA binding"/>
    <property type="evidence" value="ECO:0007669"/>
    <property type="project" value="TreeGrafter"/>
</dbReference>
<feature type="region of interest" description="Disordered" evidence="3">
    <location>
        <begin position="639"/>
        <end position="678"/>
    </location>
</feature>
<dbReference type="VEuPathDB" id="VectorBase:AFUN000916"/>
<evidence type="ECO:0000256" key="3">
    <source>
        <dbReference type="SAM" id="MobiDB-lite"/>
    </source>
</evidence>
<feature type="compositionally biased region" description="Low complexity" evidence="3">
    <location>
        <begin position="487"/>
        <end position="506"/>
    </location>
</feature>
<dbReference type="GO" id="GO:0005634">
    <property type="term" value="C:nucleus"/>
    <property type="evidence" value="ECO:0007669"/>
    <property type="project" value="TreeGrafter"/>
</dbReference>
<organism evidence="4">
    <name type="scientific">Anopheles funestus</name>
    <name type="common">African malaria mosquito</name>
    <dbReference type="NCBI Taxonomy" id="62324"/>
    <lineage>
        <taxon>Eukaryota</taxon>
        <taxon>Metazoa</taxon>
        <taxon>Ecdysozoa</taxon>
        <taxon>Arthropoda</taxon>
        <taxon>Hexapoda</taxon>
        <taxon>Insecta</taxon>
        <taxon>Pterygota</taxon>
        <taxon>Neoptera</taxon>
        <taxon>Endopterygota</taxon>
        <taxon>Diptera</taxon>
        <taxon>Nematocera</taxon>
        <taxon>Culicoidea</taxon>
        <taxon>Culicidae</taxon>
        <taxon>Anophelinae</taxon>
        <taxon>Anopheles</taxon>
    </lineage>
</organism>
<evidence type="ECO:0000256" key="1">
    <source>
        <dbReference type="ARBA" id="ARBA00004496"/>
    </source>
</evidence>
<dbReference type="Pfam" id="PF10477">
    <property type="entry name" value="EIF4E-T"/>
    <property type="match status" value="1"/>
</dbReference>
<name>A0A182R425_ANOFN</name>
<dbReference type="STRING" id="62324.A0A182R425"/>
<dbReference type="InterPro" id="IPR018862">
    <property type="entry name" value="eIF4E-T"/>
</dbReference>
<keyword evidence="2" id="KW-0963">Cytoplasm</keyword>
<dbReference type="PANTHER" id="PTHR12269">
    <property type="entry name" value="EUKARYOTIC TRANSLATION INITIATION FACTOR 4E TRANSPORTER"/>
    <property type="match status" value="1"/>
</dbReference>
<feature type="region of interest" description="Disordered" evidence="3">
    <location>
        <begin position="413"/>
        <end position="446"/>
    </location>
</feature>
<dbReference type="EnsemblMetazoa" id="AFUN000916-RA">
    <property type="protein sequence ID" value="AFUN000916-PA"/>
    <property type="gene ID" value="AFUN000916"/>
</dbReference>
<protein>
    <submittedName>
        <fullName evidence="4">Uncharacterized protein</fullName>
    </submittedName>
</protein>
<evidence type="ECO:0000256" key="2">
    <source>
        <dbReference type="ARBA" id="ARBA00022490"/>
    </source>
</evidence>
<comment type="subcellular location">
    <subcellularLocation>
        <location evidence="1">Cytoplasm</location>
    </subcellularLocation>
</comment>
<dbReference type="VEuPathDB" id="VectorBase:AFUN2_001882"/>
<feature type="region of interest" description="Disordered" evidence="3">
    <location>
        <begin position="180"/>
        <end position="220"/>
    </location>
</feature>
<feature type="region of interest" description="Disordered" evidence="3">
    <location>
        <begin position="312"/>
        <end position="376"/>
    </location>
</feature>
<feature type="compositionally biased region" description="Low complexity" evidence="3">
    <location>
        <begin position="432"/>
        <end position="442"/>
    </location>
</feature>
<proteinExistence type="predicted"/>
<evidence type="ECO:0000313" key="4">
    <source>
        <dbReference type="EnsemblMetazoa" id="AFUN000916-PA"/>
    </source>
</evidence>
<dbReference type="AlphaFoldDB" id="A0A182R425"/>
<dbReference type="GO" id="GO:0036464">
    <property type="term" value="C:cytoplasmic ribonucleoprotein granule"/>
    <property type="evidence" value="ECO:0007669"/>
    <property type="project" value="UniProtKB-ARBA"/>
</dbReference>